<dbReference type="InterPro" id="IPR052908">
    <property type="entry name" value="AP-4-A_phosphorylase"/>
</dbReference>
<dbReference type="STRING" id="1552.A7L45_07125"/>
<dbReference type="AlphaFoldDB" id="A0A1J0GFV4"/>
<dbReference type="KEGG" id="ceu:A7L45_07125"/>
<dbReference type="PANTHER" id="PTHR42997">
    <property type="entry name" value="HIT FAMILY HYDROLASE"/>
    <property type="match status" value="1"/>
</dbReference>
<name>A0A1J0GFV4_9CLOT</name>
<accession>A0A1J0GFV4</accession>
<dbReference type="InterPro" id="IPR036265">
    <property type="entry name" value="HIT-like_sf"/>
</dbReference>
<protein>
    <submittedName>
        <fullName evidence="3">HIT family hydrolase</fullName>
    </submittedName>
</protein>
<dbReference type="SUPFAM" id="SSF54197">
    <property type="entry name" value="HIT-like"/>
    <property type="match status" value="1"/>
</dbReference>
<dbReference type="OrthoDB" id="9784774at2"/>
<gene>
    <name evidence="3" type="ORF">A7L45_07125</name>
</gene>
<reference evidence="4" key="1">
    <citation type="journal article" date="2016" name="Front. Microbiol.">
        <title>Complete Genome Sequence of Clostridium estertheticum DSM 8809, a Microbe Identified in Spoiled Vacuum Packed Beef.</title>
        <authorList>
            <person name="Yu Z."/>
            <person name="Gunn L."/>
            <person name="Brennan E."/>
            <person name="Reid R."/>
            <person name="Wall P.G."/>
            <person name="Gaora O.P."/>
            <person name="Hurley D."/>
            <person name="Bolton D."/>
            <person name="Fanning S."/>
        </authorList>
    </citation>
    <scope>NUCLEOTIDE SEQUENCE [LARGE SCALE GENOMIC DNA]</scope>
    <source>
        <strain evidence="4">DSM 8809</strain>
    </source>
</reference>
<keyword evidence="3" id="KW-0378">Hydrolase</keyword>
<dbReference type="PROSITE" id="PS00892">
    <property type="entry name" value="HIT_1"/>
    <property type="match status" value="1"/>
</dbReference>
<dbReference type="InterPro" id="IPR019808">
    <property type="entry name" value="Histidine_triad_CS"/>
</dbReference>
<feature type="short sequence motif" description="Histidine triad motif" evidence="1">
    <location>
        <begin position="93"/>
        <end position="97"/>
    </location>
</feature>
<keyword evidence="4" id="KW-1185">Reference proteome</keyword>
<dbReference type="GO" id="GO:0016787">
    <property type="term" value="F:hydrolase activity"/>
    <property type="evidence" value="ECO:0007669"/>
    <property type="project" value="UniProtKB-KW"/>
</dbReference>
<dbReference type="Proteomes" id="UP000182569">
    <property type="component" value="Chromosome"/>
</dbReference>
<evidence type="ECO:0000256" key="1">
    <source>
        <dbReference type="PROSITE-ProRule" id="PRU00464"/>
    </source>
</evidence>
<dbReference type="Pfam" id="PF01230">
    <property type="entry name" value="HIT"/>
    <property type="match status" value="1"/>
</dbReference>
<evidence type="ECO:0000313" key="3">
    <source>
        <dbReference type="EMBL" id="APC39856.1"/>
    </source>
</evidence>
<dbReference type="PROSITE" id="PS51084">
    <property type="entry name" value="HIT_2"/>
    <property type="match status" value="1"/>
</dbReference>
<dbReference type="PANTHER" id="PTHR42997:SF1">
    <property type="entry name" value="AP-4-A PHOSPHORYLASE"/>
    <property type="match status" value="1"/>
</dbReference>
<evidence type="ECO:0000313" key="4">
    <source>
        <dbReference type="Proteomes" id="UP000182569"/>
    </source>
</evidence>
<dbReference type="InterPro" id="IPR011146">
    <property type="entry name" value="HIT-like"/>
</dbReference>
<evidence type="ECO:0000259" key="2">
    <source>
        <dbReference type="PROSITE" id="PS51084"/>
    </source>
</evidence>
<organism evidence="3 4">
    <name type="scientific">Clostridium estertheticum subsp. estertheticum</name>
    <dbReference type="NCBI Taxonomy" id="1552"/>
    <lineage>
        <taxon>Bacteria</taxon>
        <taxon>Bacillati</taxon>
        <taxon>Bacillota</taxon>
        <taxon>Clostridia</taxon>
        <taxon>Eubacteriales</taxon>
        <taxon>Clostridiaceae</taxon>
        <taxon>Clostridium</taxon>
    </lineage>
</organism>
<sequence length="125" mass="14323">MSECIFCNINESEIIVENRYAVAILDHFPVNNGHCLIITKRHFANFFEATEEEIKAIYKLLHEVKEMFDIQYEPAGYNIGINVGTYAGQTINHLHVHLIPRYIGDVDDPRGGVRNLKESLVEYDG</sequence>
<dbReference type="EMBL" id="CP015756">
    <property type="protein sequence ID" value="APC39856.1"/>
    <property type="molecule type" value="Genomic_DNA"/>
</dbReference>
<dbReference type="Gene3D" id="3.30.428.10">
    <property type="entry name" value="HIT-like"/>
    <property type="match status" value="1"/>
</dbReference>
<feature type="domain" description="HIT" evidence="2">
    <location>
        <begin position="2"/>
        <end position="108"/>
    </location>
</feature>
<dbReference type="RefSeq" id="WP_071612150.1">
    <property type="nucleotide sequence ID" value="NZ_CP015756.1"/>
</dbReference>
<proteinExistence type="predicted"/>